<evidence type="ECO:0000256" key="5">
    <source>
        <dbReference type="RuleBase" id="RU000571"/>
    </source>
</evidence>
<dbReference type="PROSITE" id="PS00828">
    <property type="entry name" value="RIBOSOMAL_L36"/>
    <property type="match status" value="1"/>
</dbReference>
<dbReference type="AlphaFoldDB" id="A0A388SAE0"/>
<keyword evidence="3 4" id="KW-0687">Ribonucleoprotein</keyword>
<proteinExistence type="inferred from homology"/>
<keyword evidence="2 4" id="KW-0689">Ribosomal protein</keyword>
<evidence type="ECO:0000256" key="3">
    <source>
        <dbReference type="ARBA" id="ARBA00023274"/>
    </source>
</evidence>
<dbReference type="PANTHER" id="PTHR42888">
    <property type="entry name" value="50S RIBOSOMAL PROTEIN L36, CHLOROPLASTIC"/>
    <property type="match status" value="1"/>
</dbReference>
<organism evidence="6 7">
    <name type="scientific">Mesosutterella multiformis</name>
    <dbReference type="NCBI Taxonomy" id="2259133"/>
    <lineage>
        <taxon>Bacteria</taxon>
        <taxon>Pseudomonadati</taxon>
        <taxon>Pseudomonadota</taxon>
        <taxon>Betaproteobacteria</taxon>
        <taxon>Burkholderiales</taxon>
        <taxon>Sutterellaceae</taxon>
        <taxon>Mesosutterella</taxon>
    </lineage>
</organism>
<dbReference type="EMBL" id="BGZJ01000001">
    <property type="protein sequence ID" value="GBO93176.1"/>
    <property type="molecule type" value="Genomic_DNA"/>
</dbReference>
<accession>A0A401LKF7</accession>
<comment type="similarity">
    <text evidence="1 4 5">Belongs to the bacterial ribosomal protein bL36 family.</text>
</comment>
<evidence type="ECO:0000256" key="4">
    <source>
        <dbReference type="HAMAP-Rule" id="MF_00251"/>
    </source>
</evidence>
<dbReference type="NCBIfam" id="TIGR01022">
    <property type="entry name" value="rpmJ_bact"/>
    <property type="match status" value="1"/>
</dbReference>
<evidence type="ECO:0000256" key="1">
    <source>
        <dbReference type="ARBA" id="ARBA00007645"/>
    </source>
</evidence>
<dbReference type="SUPFAM" id="SSF57840">
    <property type="entry name" value="Ribosomal protein L36"/>
    <property type="match status" value="1"/>
</dbReference>
<dbReference type="PANTHER" id="PTHR42888:SF1">
    <property type="entry name" value="LARGE RIBOSOMAL SUBUNIT PROTEIN BL36C"/>
    <property type="match status" value="1"/>
</dbReference>
<keyword evidence="7" id="KW-1185">Reference proteome</keyword>
<dbReference type="InterPro" id="IPR000473">
    <property type="entry name" value="Ribosomal_bL36"/>
</dbReference>
<reference evidence="6 7" key="1">
    <citation type="journal article" date="2018" name="Int. J. Syst. Evol. Microbiol.">
        <title>Mesosutterella multiformis gen. nov., sp. nov., a member of the family Sutterellaceae and Sutterella megalosphaeroides sp. nov., isolated from human faeces.</title>
        <authorList>
            <person name="Sakamoto M."/>
            <person name="Ikeyama N."/>
            <person name="Kunihiro T."/>
            <person name="Iino T."/>
            <person name="Yuki M."/>
            <person name="Ohkuma M."/>
        </authorList>
    </citation>
    <scope>NUCLEOTIDE SEQUENCE [LARGE SCALE GENOMIC DNA]</scope>
    <source>
        <strain evidence="6 7">4NBBH2</strain>
    </source>
</reference>
<dbReference type="Pfam" id="PF00444">
    <property type="entry name" value="Ribosomal_L36"/>
    <property type="match status" value="1"/>
</dbReference>
<accession>A0A388SAE0</accession>
<dbReference type="GO" id="GO:0005840">
    <property type="term" value="C:ribosome"/>
    <property type="evidence" value="ECO:0007669"/>
    <property type="project" value="UniProtKB-KW"/>
</dbReference>
<comment type="caution">
    <text evidence="6">The sequence shown here is derived from an EMBL/GenBank/DDBJ whole genome shotgun (WGS) entry which is preliminary data.</text>
</comment>
<name>A0A388SAE0_9BURK</name>
<dbReference type="GO" id="GO:0006412">
    <property type="term" value="P:translation"/>
    <property type="evidence" value="ECO:0007669"/>
    <property type="project" value="UniProtKB-UniRule"/>
</dbReference>
<dbReference type="GO" id="GO:0003735">
    <property type="term" value="F:structural constituent of ribosome"/>
    <property type="evidence" value="ECO:0007669"/>
    <property type="project" value="InterPro"/>
</dbReference>
<gene>
    <name evidence="4" type="primary">rpmJ</name>
    <name evidence="6" type="ORF">MESMUL_05300</name>
</gene>
<protein>
    <recommendedName>
        <fullName evidence="4">Large ribosomal subunit protein bL36</fullName>
    </recommendedName>
</protein>
<dbReference type="GO" id="GO:1990904">
    <property type="term" value="C:ribonucleoprotein complex"/>
    <property type="evidence" value="ECO:0007669"/>
    <property type="project" value="UniProtKB-KW"/>
</dbReference>
<evidence type="ECO:0000313" key="7">
    <source>
        <dbReference type="Proteomes" id="UP000266091"/>
    </source>
</evidence>
<dbReference type="GO" id="GO:0005737">
    <property type="term" value="C:cytoplasm"/>
    <property type="evidence" value="ECO:0007669"/>
    <property type="project" value="UniProtKB-ARBA"/>
</dbReference>
<evidence type="ECO:0000256" key="2">
    <source>
        <dbReference type="ARBA" id="ARBA00022980"/>
    </source>
</evidence>
<sequence length="59" mass="6906">MLSRFCQNASDPMPVRVWMEMKMKVAASVKRMCRNCKIVKRKGVVRVICSDPRHKQRQG</sequence>
<dbReference type="HAMAP" id="MF_00251">
    <property type="entry name" value="Ribosomal_bL36"/>
    <property type="match status" value="1"/>
</dbReference>
<dbReference type="Proteomes" id="UP000266091">
    <property type="component" value="Unassembled WGS sequence"/>
</dbReference>
<evidence type="ECO:0000313" key="6">
    <source>
        <dbReference type="EMBL" id="GBO93176.1"/>
    </source>
</evidence>
<dbReference type="InterPro" id="IPR035977">
    <property type="entry name" value="Ribosomal_bL36_sp"/>
</dbReference>